<dbReference type="GO" id="GO:0005739">
    <property type="term" value="C:mitochondrion"/>
    <property type="evidence" value="ECO:0007669"/>
    <property type="project" value="TreeGrafter"/>
</dbReference>
<dbReference type="GO" id="GO:1990221">
    <property type="term" value="C:L-cysteine desulfurase complex"/>
    <property type="evidence" value="ECO:0007669"/>
    <property type="project" value="TreeGrafter"/>
</dbReference>
<gene>
    <name evidence="5" type="ORF">FHL15_005059</name>
</gene>
<feature type="compositionally biased region" description="Polar residues" evidence="3">
    <location>
        <begin position="1222"/>
        <end position="1232"/>
    </location>
</feature>
<dbReference type="PANTHER" id="PTHR13166">
    <property type="entry name" value="PROTEIN C6ORF149"/>
    <property type="match status" value="1"/>
</dbReference>
<evidence type="ECO:0000256" key="2">
    <source>
        <dbReference type="SAM" id="Coils"/>
    </source>
</evidence>
<evidence type="ECO:0000256" key="3">
    <source>
        <dbReference type="SAM" id="MobiDB-lite"/>
    </source>
</evidence>
<evidence type="ECO:0000259" key="4">
    <source>
        <dbReference type="Pfam" id="PF05347"/>
    </source>
</evidence>
<reference evidence="6" key="1">
    <citation type="submission" date="2019-06" db="EMBL/GenBank/DDBJ databases">
        <title>Draft genome sequence of the griseofulvin-producing fungus Xylaria cubensis strain G536.</title>
        <authorList>
            <person name="Mead M.E."/>
            <person name="Raja H.A."/>
            <person name="Steenwyk J.L."/>
            <person name="Knowles S.L."/>
            <person name="Oberlies N.H."/>
            <person name="Rokas A."/>
        </authorList>
    </citation>
    <scope>NUCLEOTIDE SEQUENCE [LARGE SCALE GENOMIC DNA]</scope>
    <source>
        <strain evidence="6">G536</strain>
    </source>
</reference>
<feature type="compositionally biased region" description="Low complexity" evidence="3">
    <location>
        <begin position="875"/>
        <end position="893"/>
    </location>
</feature>
<dbReference type="InterPro" id="IPR051522">
    <property type="entry name" value="ISC_assembly_LYR"/>
</dbReference>
<feature type="compositionally biased region" description="Polar residues" evidence="3">
    <location>
        <begin position="1196"/>
        <end position="1208"/>
    </location>
</feature>
<dbReference type="AlphaFoldDB" id="A0A553I1B4"/>
<evidence type="ECO:0000313" key="5">
    <source>
        <dbReference type="EMBL" id="TRX93981.1"/>
    </source>
</evidence>
<evidence type="ECO:0000256" key="1">
    <source>
        <dbReference type="ARBA" id="ARBA00009508"/>
    </source>
</evidence>
<accession>A0A553I1B4</accession>
<comment type="similarity">
    <text evidence="1">Belongs to the complex I LYR family.</text>
</comment>
<feature type="region of interest" description="Disordered" evidence="3">
    <location>
        <begin position="847"/>
        <end position="1079"/>
    </location>
</feature>
<keyword evidence="6" id="KW-1185">Reference proteome</keyword>
<feature type="compositionally biased region" description="Acidic residues" evidence="3">
    <location>
        <begin position="917"/>
        <end position="948"/>
    </location>
</feature>
<feature type="region of interest" description="Disordered" evidence="3">
    <location>
        <begin position="725"/>
        <end position="753"/>
    </location>
</feature>
<feature type="coiled-coil region" evidence="2">
    <location>
        <begin position="223"/>
        <end position="263"/>
    </location>
</feature>
<protein>
    <recommendedName>
        <fullName evidence="4">Complex 1 LYR protein domain-containing protein</fullName>
    </recommendedName>
</protein>
<sequence>MLDPWDEIETLQKGRRDSLACARDLEAIRDSCVREHNKRHVVECPECWTRLINRLRDRYLNSAIKEWFSGRRTFLQELDDLFAKAREHEVDFKTIEQRIVDEKKEWFRDKVRNLGLHLASRSLPEARALQQKINDRDIPADQLVTELRECLSGDAGLYDEVFNIFSKHVKTAQPPTVRAHAYIEALFQPERDPAGAAKSQKYIDMIAEGKPVAEVTNTMARDRQSAKGDLDQKRNLQKKLEELRRARAAHELDKNKRDQIRQEKARAAMKDAEDTLPPCSVCNEAVNARKFLACPLCQLLADHFKVLDEPTLFCSEKCHDEGYDSHVKASHECSSGANCLNLDDSDSKMEVDEPLVVFCQECVNDLGLASIFCSLHCYDVNFQRHRDRVHLPERERRNHAIDDKDHLEFHPEDERRYSARKIEEHIISLRDAMTDWQQRTEASMSIVSALKGDLPQQARSLYRQLLRTSDHFQSYNFREYAKRRTRDAFRESKDVEGPRKIQDLIQKGLKELQIMKRQTVVSQFYQIDRLVVEGGMSGKQKGNSGDRSRQKDTGDLDALLVLSRPYTQLYITKIIGRVCFSSGESESEEMYDTEKSCLPTYKQYSTPVGARLVKADQNTINARITHSLSSPTATFMAPNFRQNTQTRRGNRSGYVEHDDLEGLPVREWRQDWVVVTPPPPPDPARRNDIWAVELPHGMPKDSHLLASHTQDLLRATRVGLICKRPAPAEEEEAEADPAVADKAEKKEEDPSTKGFQIKIWKQASRDAVGHTVSHLAKRRKNTVTLSSSLPAGAAPGPTITKATVRRMDAAGNPYTQEVTLSEGQPVDGEIISTTVVAAPVPSLNADVAVTPVRRRPPPPKRKPKGPGRGRRKKLPLPVGTHTNAANLATTGLASGVQADGTQGLKPGDDESKQNDIEMVDDDEGDDGEDGEDDGEEGDEDDEEGDGADGETGFVSRADSEIKSDPMEITPSQDEVGETAEIAHLQPGQELPSTNTNLSVPLPPPSHIEGSPLKQVVSALSPGAVDPDSASQESTAKPSTILDSVEQTPHTAESAPDPLPIVDVNTLPETSGANAMPTAGEDATEDLNTEMQDAAPSFADVSTENMPSADAENSIVTTDVQDLSTAQLIESGDPTPISLMDNETRNQATDIEPLPENTEIGESSVNSEVQTSENAAEANVPADSPARDTTEPLIETSIVQVTDVSSTDGQLVPATESQDEPIVSQTQEENAANSPDLFSGLEAALNQHGHSSSSEPIPEKPEAAASQPDAFQSD</sequence>
<dbReference type="InterPro" id="IPR008011">
    <property type="entry name" value="Complex1_LYR_dom"/>
</dbReference>
<dbReference type="InterPro" id="IPR045297">
    <property type="entry name" value="Complex1_LYR_LYRM4"/>
</dbReference>
<feature type="compositionally biased region" description="Basic and acidic residues" evidence="3">
    <location>
        <begin position="739"/>
        <end position="751"/>
    </location>
</feature>
<dbReference type="Pfam" id="PF05347">
    <property type="entry name" value="Complex1_LYR"/>
    <property type="match status" value="1"/>
</dbReference>
<proteinExistence type="inferred from homology"/>
<organism evidence="5 6">
    <name type="scientific">Xylaria flabelliformis</name>
    <dbReference type="NCBI Taxonomy" id="2512241"/>
    <lineage>
        <taxon>Eukaryota</taxon>
        <taxon>Fungi</taxon>
        <taxon>Dikarya</taxon>
        <taxon>Ascomycota</taxon>
        <taxon>Pezizomycotina</taxon>
        <taxon>Sordariomycetes</taxon>
        <taxon>Xylariomycetidae</taxon>
        <taxon>Xylariales</taxon>
        <taxon>Xylariaceae</taxon>
        <taxon>Xylaria</taxon>
    </lineage>
</organism>
<dbReference type="GO" id="GO:0016226">
    <property type="term" value="P:iron-sulfur cluster assembly"/>
    <property type="evidence" value="ECO:0007669"/>
    <property type="project" value="InterPro"/>
</dbReference>
<comment type="caution">
    <text evidence="5">The sequence shown here is derived from an EMBL/GenBank/DDBJ whole genome shotgun (WGS) entry which is preliminary data.</text>
</comment>
<feature type="compositionally biased region" description="Polar residues" evidence="3">
    <location>
        <begin position="1028"/>
        <end position="1050"/>
    </location>
</feature>
<dbReference type="Proteomes" id="UP000319160">
    <property type="component" value="Unassembled WGS sequence"/>
</dbReference>
<dbReference type="EMBL" id="VFLP01000025">
    <property type="protein sequence ID" value="TRX93981.1"/>
    <property type="molecule type" value="Genomic_DNA"/>
</dbReference>
<dbReference type="STRING" id="2512241.A0A553I1B4"/>
<name>A0A553I1B4_9PEZI</name>
<keyword evidence="2" id="KW-0175">Coiled coil</keyword>
<feature type="domain" description="Complex 1 LYR protein" evidence="4">
    <location>
        <begin position="456"/>
        <end position="513"/>
    </location>
</feature>
<dbReference type="PANTHER" id="PTHR13166:SF7">
    <property type="entry name" value="LYR MOTIF-CONTAINING PROTEIN 4"/>
    <property type="match status" value="1"/>
</dbReference>
<feature type="compositionally biased region" description="Polar residues" evidence="3">
    <location>
        <begin position="1159"/>
        <end position="1173"/>
    </location>
</feature>
<evidence type="ECO:0000313" key="6">
    <source>
        <dbReference type="Proteomes" id="UP000319160"/>
    </source>
</evidence>
<dbReference type="OrthoDB" id="5234772at2759"/>
<dbReference type="CDD" id="cd20264">
    <property type="entry name" value="Complex1_LYR_LYRM4"/>
    <property type="match status" value="1"/>
</dbReference>
<feature type="compositionally biased region" description="Basic and acidic residues" evidence="3">
    <location>
        <begin position="906"/>
        <end position="915"/>
    </location>
</feature>
<feature type="compositionally biased region" description="Basic residues" evidence="3">
    <location>
        <begin position="852"/>
        <end position="874"/>
    </location>
</feature>
<feature type="region of interest" description="Disordered" evidence="3">
    <location>
        <begin position="1128"/>
        <end position="1273"/>
    </location>
</feature>